<dbReference type="GO" id="GO:0005634">
    <property type="term" value="C:nucleus"/>
    <property type="evidence" value="ECO:0007669"/>
    <property type="project" value="UniProtKB-SubCell"/>
</dbReference>
<dbReference type="AlphaFoldDB" id="A0A420YEI4"/>
<dbReference type="PANTHER" id="PTHR47338:SF3">
    <property type="entry name" value="C6 FINGER DOMAIN TRANSCRIPTION FACTOR DBAA-RELATED"/>
    <property type="match status" value="1"/>
</dbReference>
<dbReference type="InterPro" id="IPR001138">
    <property type="entry name" value="Zn2Cys6_DnaBD"/>
</dbReference>
<keyword evidence="2" id="KW-0479">Metal-binding</keyword>
<dbReference type="STRING" id="177199.A0A420YEI4"/>
<dbReference type="SMART" id="SM00906">
    <property type="entry name" value="Fungal_trans"/>
    <property type="match status" value="1"/>
</dbReference>
<feature type="region of interest" description="Disordered" evidence="7">
    <location>
        <begin position="1"/>
        <end position="45"/>
    </location>
</feature>
<name>A0A420YEI4_9PEZI</name>
<keyword evidence="5" id="KW-0804">Transcription</keyword>
<keyword evidence="4" id="KW-0238">DNA-binding</keyword>
<evidence type="ECO:0000256" key="3">
    <source>
        <dbReference type="ARBA" id="ARBA00023015"/>
    </source>
</evidence>
<comment type="caution">
    <text evidence="9">The sequence shown here is derived from an EMBL/GenBank/DDBJ whole genome shotgun (WGS) entry which is preliminary data.</text>
</comment>
<feature type="compositionally biased region" description="Low complexity" evidence="7">
    <location>
        <begin position="130"/>
        <end position="148"/>
    </location>
</feature>
<dbReference type="EMBL" id="QVQW01000015">
    <property type="protein sequence ID" value="RKU46323.1"/>
    <property type="molecule type" value="Genomic_DNA"/>
</dbReference>
<evidence type="ECO:0000256" key="6">
    <source>
        <dbReference type="ARBA" id="ARBA00023242"/>
    </source>
</evidence>
<evidence type="ECO:0000313" key="10">
    <source>
        <dbReference type="Proteomes" id="UP000275385"/>
    </source>
</evidence>
<sequence length="652" mass="72214">MSALNVDEAWQPESSPEDTENQQQLAKRPRQQPGSAVGPPPARVSSLVYRCSPNLRPKCEECRRRKVRCDRQRPQCGLCLESKMTCKMPTTTPPRGPKKGHVRNLMNQIATLEQKLDAQERELASSRLMDLTTDSSDATSDSRTRSGSFQVPDFGDNFWTKPMLMHDTTVMSPIATSVTTPLPTPQTSSTPLAFPPLTPLASSFGTSDPLAVTMSSHITLSHLESPAHEEVCLSDMARLDLDQLYWDRVHAFAPMLNRSRCLSLSRDAAKSKGWACLRTAMWAMAAQLSSQFHHVRDALYLEARRLLVASDMDPNGVGIQLEHVQAWLLLSFYEFMRTDYRRGMCSLGRVFRLVQLLHLHELDGNSCPASSRADVAETESGRRTFWIAYIADRLTCLRDGLPLTLMEEDIRTHLPVSDQHFQGGQRMNTVFLSDVMANVAMGSPSSLVECIIITTICGRILTHKRRCASHEPIFGSASSHQELLQRREWLRSSLAMSNKALLTQRPSASEIPDPTSMLSALTAHINVLALCKIIETNHLDHTEDAHALVNDSRLLSQAVLNKVGVLTKTASHLSQFQTHPLLPIPLQSCAKYMSSSVAAKASEDGTYTAEIQAVKDALHTMKDVNNLAQDALNDLGSLASMELDLAHSASML</sequence>
<protein>
    <recommendedName>
        <fullName evidence="8">Zn(2)-C6 fungal-type domain-containing protein</fullName>
    </recommendedName>
</protein>
<evidence type="ECO:0000256" key="7">
    <source>
        <dbReference type="SAM" id="MobiDB-lite"/>
    </source>
</evidence>
<dbReference type="Pfam" id="PF04082">
    <property type="entry name" value="Fungal_trans"/>
    <property type="match status" value="1"/>
</dbReference>
<accession>A0A420YEI4</accession>
<dbReference type="GO" id="GO:0000981">
    <property type="term" value="F:DNA-binding transcription factor activity, RNA polymerase II-specific"/>
    <property type="evidence" value="ECO:0007669"/>
    <property type="project" value="InterPro"/>
</dbReference>
<dbReference type="Proteomes" id="UP000275385">
    <property type="component" value="Unassembled WGS sequence"/>
</dbReference>
<keyword evidence="10" id="KW-1185">Reference proteome</keyword>
<dbReference type="CDD" id="cd12148">
    <property type="entry name" value="fungal_TF_MHR"/>
    <property type="match status" value="1"/>
</dbReference>
<feature type="domain" description="Zn(2)-C6 fungal-type" evidence="8">
    <location>
        <begin position="58"/>
        <end position="88"/>
    </location>
</feature>
<dbReference type="PANTHER" id="PTHR47338">
    <property type="entry name" value="ZN(II)2CYS6 TRANSCRIPTION FACTOR (EUROFUNG)-RELATED"/>
    <property type="match status" value="1"/>
</dbReference>
<dbReference type="SUPFAM" id="SSF57701">
    <property type="entry name" value="Zn2/Cys6 DNA-binding domain"/>
    <property type="match status" value="1"/>
</dbReference>
<dbReference type="InterPro" id="IPR036864">
    <property type="entry name" value="Zn2-C6_fun-type_DNA-bd_sf"/>
</dbReference>
<dbReference type="InterPro" id="IPR050815">
    <property type="entry name" value="TF_fung"/>
</dbReference>
<proteinExistence type="predicted"/>
<dbReference type="PROSITE" id="PS50048">
    <property type="entry name" value="ZN2_CY6_FUNGAL_2"/>
    <property type="match status" value="1"/>
</dbReference>
<evidence type="ECO:0000256" key="4">
    <source>
        <dbReference type="ARBA" id="ARBA00023125"/>
    </source>
</evidence>
<evidence type="ECO:0000256" key="5">
    <source>
        <dbReference type="ARBA" id="ARBA00023163"/>
    </source>
</evidence>
<dbReference type="Pfam" id="PF00172">
    <property type="entry name" value="Zn_clus"/>
    <property type="match status" value="1"/>
</dbReference>
<dbReference type="Gene3D" id="4.10.240.10">
    <property type="entry name" value="Zn(2)-C6 fungal-type DNA-binding domain"/>
    <property type="match status" value="1"/>
</dbReference>
<keyword evidence="6" id="KW-0539">Nucleus</keyword>
<dbReference type="GO" id="GO:0008270">
    <property type="term" value="F:zinc ion binding"/>
    <property type="evidence" value="ECO:0007669"/>
    <property type="project" value="InterPro"/>
</dbReference>
<dbReference type="OrthoDB" id="3037908at2759"/>
<comment type="subcellular location">
    <subcellularLocation>
        <location evidence="1">Nucleus</location>
    </subcellularLocation>
</comment>
<gene>
    <name evidence="9" type="ORF">DL546_008268</name>
</gene>
<evidence type="ECO:0000256" key="2">
    <source>
        <dbReference type="ARBA" id="ARBA00022723"/>
    </source>
</evidence>
<dbReference type="GO" id="GO:0006351">
    <property type="term" value="P:DNA-templated transcription"/>
    <property type="evidence" value="ECO:0007669"/>
    <property type="project" value="InterPro"/>
</dbReference>
<organism evidence="9 10">
    <name type="scientific">Coniochaeta pulveracea</name>
    <dbReference type="NCBI Taxonomy" id="177199"/>
    <lineage>
        <taxon>Eukaryota</taxon>
        <taxon>Fungi</taxon>
        <taxon>Dikarya</taxon>
        <taxon>Ascomycota</taxon>
        <taxon>Pezizomycotina</taxon>
        <taxon>Sordariomycetes</taxon>
        <taxon>Sordariomycetidae</taxon>
        <taxon>Coniochaetales</taxon>
        <taxon>Coniochaetaceae</taxon>
        <taxon>Coniochaeta</taxon>
    </lineage>
</organism>
<evidence type="ECO:0000256" key="1">
    <source>
        <dbReference type="ARBA" id="ARBA00004123"/>
    </source>
</evidence>
<reference evidence="9 10" key="1">
    <citation type="submission" date="2018-08" db="EMBL/GenBank/DDBJ databases">
        <title>Draft genome of the lignicolous fungus Coniochaeta pulveracea.</title>
        <authorList>
            <person name="Borstlap C.J."/>
            <person name="De Witt R.N."/>
            <person name="Botha A."/>
            <person name="Volschenk H."/>
        </authorList>
    </citation>
    <scope>NUCLEOTIDE SEQUENCE [LARGE SCALE GENOMIC DNA]</scope>
    <source>
        <strain evidence="9 10">CAB683</strain>
    </source>
</reference>
<evidence type="ECO:0000259" key="8">
    <source>
        <dbReference type="PROSITE" id="PS50048"/>
    </source>
</evidence>
<feature type="region of interest" description="Disordered" evidence="7">
    <location>
        <begin position="126"/>
        <end position="148"/>
    </location>
</feature>
<dbReference type="CDD" id="cd00067">
    <property type="entry name" value="GAL4"/>
    <property type="match status" value="1"/>
</dbReference>
<keyword evidence="3" id="KW-0805">Transcription regulation</keyword>
<evidence type="ECO:0000313" key="9">
    <source>
        <dbReference type="EMBL" id="RKU46323.1"/>
    </source>
</evidence>
<dbReference type="InterPro" id="IPR007219">
    <property type="entry name" value="XnlR_reg_dom"/>
</dbReference>
<dbReference type="GO" id="GO:0003677">
    <property type="term" value="F:DNA binding"/>
    <property type="evidence" value="ECO:0007669"/>
    <property type="project" value="UniProtKB-KW"/>
</dbReference>